<feature type="transmembrane region" description="Helical" evidence="11">
    <location>
        <begin position="334"/>
        <end position="355"/>
    </location>
</feature>
<evidence type="ECO:0000313" key="14">
    <source>
        <dbReference type="Proteomes" id="UP000176974"/>
    </source>
</evidence>
<evidence type="ECO:0000256" key="6">
    <source>
        <dbReference type="ARBA" id="ARBA00022801"/>
    </source>
</evidence>
<comment type="caution">
    <text evidence="13">The sequence shown here is derived from an EMBL/GenBank/DDBJ whole genome shotgun (WGS) entry which is preliminary data.</text>
</comment>
<organism evidence="13 14">
    <name type="scientific">Candidatus Portnoybacteria bacterium RIFCSPHIGHO2_01_FULL_40_12b</name>
    <dbReference type="NCBI Taxonomy" id="1801994"/>
    <lineage>
        <taxon>Bacteria</taxon>
        <taxon>Candidatus Portnoyibacteriota</taxon>
    </lineage>
</organism>
<dbReference type="SUPFAM" id="SSF50156">
    <property type="entry name" value="PDZ domain-like"/>
    <property type="match status" value="1"/>
</dbReference>
<dbReference type="Pfam" id="PF02163">
    <property type="entry name" value="Peptidase_M50"/>
    <property type="match status" value="1"/>
</dbReference>
<evidence type="ECO:0000313" key="13">
    <source>
        <dbReference type="EMBL" id="OGZ35402.1"/>
    </source>
</evidence>
<keyword evidence="10 11" id="KW-0472">Membrane</keyword>
<keyword evidence="4 13" id="KW-0645">Protease</keyword>
<reference evidence="13 14" key="1">
    <citation type="journal article" date="2016" name="Nat. Commun.">
        <title>Thousands of microbial genomes shed light on interconnected biogeochemical processes in an aquifer system.</title>
        <authorList>
            <person name="Anantharaman K."/>
            <person name="Brown C.T."/>
            <person name="Hug L.A."/>
            <person name="Sharon I."/>
            <person name="Castelle C.J."/>
            <person name="Probst A.J."/>
            <person name="Thomas B.C."/>
            <person name="Singh A."/>
            <person name="Wilkins M.J."/>
            <person name="Karaoz U."/>
            <person name="Brodie E.L."/>
            <person name="Williams K.H."/>
            <person name="Hubbard S.S."/>
            <person name="Banfield J.F."/>
        </authorList>
    </citation>
    <scope>NUCLEOTIDE SEQUENCE [LARGE SCALE GENOMIC DNA]</scope>
</reference>
<evidence type="ECO:0000256" key="2">
    <source>
        <dbReference type="ARBA" id="ARBA00004141"/>
    </source>
</evidence>
<evidence type="ECO:0000256" key="10">
    <source>
        <dbReference type="ARBA" id="ARBA00023136"/>
    </source>
</evidence>
<evidence type="ECO:0000256" key="3">
    <source>
        <dbReference type="ARBA" id="ARBA00007931"/>
    </source>
</evidence>
<dbReference type="PANTHER" id="PTHR42837:SF2">
    <property type="entry name" value="MEMBRANE METALLOPROTEASE ARASP2, CHLOROPLASTIC-RELATED"/>
    <property type="match status" value="1"/>
</dbReference>
<dbReference type="CDD" id="cd06163">
    <property type="entry name" value="S2P-M50_PDZ_RseP-like"/>
    <property type="match status" value="1"/>
</dbReference>
<dbReference type="EC" id="3.4.24.-" evidence="11"/>
<feature type="domain" description="Peptidase M50" evidence="12">
    <location>
        <begin position="8"/>
        <end position="349"/>
    </location>
</feature>
<evidence type="ECO:0000256" key="5">
    <source>
        <dbReference type="ARBA" id="ARBA00022692"/>
    </source>
</evidence>
<dbReference type="GO" id="GO:0006508">
    <property type="term" value="P:proteolysis"/>
    <property type="evidence" value="ECO:0007669"/>
    <property type="project" value="UniProtKB-KW"/>
</dbReference>
<keyword evidence="11" id="KW-0479">Metal-binding</keyword>
<comment type="cofactor">
    <cofactor evidence="1 11">
        <name>Zn(2+)</name>
        <dbReference type="ChEBI" id="CHEBI:29105"/>
    </cofactor>
</comment>
<keyword evidence="6 11" id="KW-0378">Hydrolase</keyword>
<feature type="transmembrane region" description="Helical" evidence="11">
    <location>
        <begin position="91"/>
        <end position="115"/>
    </location>
</feature>
<evidence type="ECO:0000256" key="11">
    <source>
        <dbReference type="RuleBase" id="RU362031"/>
    </source>
</evidence>
<evidence type="ECO:0000256" key="7">
    <source>
        <dbReference type="ARBA" id="ARBA00022833"/>
    </source>
</evidence>
<accession>A0A1G2FC98</accession>
<dbReference type="InterPro" id="IPR004387">
    <property type="entry name" value="Pept_M50_Zn"/>
</dbReference>
<dbReference type="GO" id="GO:0004222">
    <property type="term" value="F:metalloendopeptidase activity"/>
    <property type="evidence" value="ECO:0007669"/>
    <property type="project" value="InterPro"/>
</dbReference>
<evidence type="ECO:0000259" key="12">
    <source>
        <dbReference type="Pfam" id="PF02163"/>
    </source>
</evidence>
<feature type="transmembrane region" description="Helical" evidence="11">
    <location>
        <begin position="230"/>
        <end position="257"/>
    </location>
</feature>
<protein>
    <recommendedName>
        <fullName evidence="11">Zinc metalloprotease</fullName>
        <ecNumber evidence="11">3.4.24.-</ecNumber>
    </recommendedName>
</protein>
<proteinExistence type="inferred from homology"/>
<dbReference type="AlphaFoldDB" id="A0A1G2FC98"/>
<keyword evidence="7 11" id="KW-0862">Zinc</keyword>
<evidence type="ECO:0000256" key="4">
    <source>
        <dbReference type="ARBA" id="ARBA00022670"/>
    </source>
</evidence>
<dbReference type="Proteomes" id="UP000176974">
    <property type="component" value="Unassembled WGS sequence"/>
</dbReference>
<dbReference type="NCBIfam" id="TIGR00054">
    <property type="entry name" value="RIP metalloprotease RseP"/>
    <property type="match status" value="1"/>
</dbReference>
<name>A0A1G2FC98_9BACT</name>
<sequence>MFLTIIIFILILGILIFAHELGHFITAKRAGIKVDEFGFGFPPRIFGVKKGETTYSLNLFPIGGFVKIYGEEGEGRDDIRSFSSKSLSRRAIIIAAGVTMNLVLAALLLSLGHWVGLPSMIDDEANGNLNNPQVQIIETAKDSPVEKAGIKIGDTIASLKLKVENEKLEISRVAEVREFTEAHRGEEVVVIIQRGDEILEKTLVLRENPPEGEGPLGAALVRTAIVSYPWYKAIILGITSTVNLIWVIIAAFLSIIWNLITTGRLITEIAGPVGIFTLTSQAAKLGFIYVLQFTALLSINLAIINILPFPALDGGRLLFLFIEKIKGSPVSQKIEKIIHTAGFIILILLMLAVTWRDVVKLF</sequence>
<feature type="transmembrane region" description="Helical" evidence="11">
    <location>
        <begin position="6"/>
        <end position="25"/>
    </location>
</feature>
<dbReference type="EMBL" id="MHMY01000011">
    <property type="protein sequence ID" value="OGZ35402.1"/>
    <property type="molecule type" value="Genomic_DNA"/>
</dbReference>
<comment type="subcellular location">
    <subcellularLocation>
        <location evidence="2">Membrane</location>
        <topology evidence="2">Multi-pass membrane protein</topology>
    </subcellularLocation>
</comment>
<keyword evidence="8 11" id="KW-1133">Transmembrane helix</keyword>
<keyword evidence="5 11" id="KW-0812">Transmembrane</keyword>
<dbReference type="Gene3D" id="2.30.42.10">
    <property type="match status" value="1"/>
</dbReference>
<gene>
    <name evidence="13" type="ORF">A2815_01680</name>
</gene>
<evidence type="ECO:0000256" key="1">
    <source>
        <dbReference type="ARBA" id="ARBA00001947"/>
    </source>
</evidence>
<dbReference type="InterPro" id="IPR036034">
    <property type="entry name" value="PDZ_sf"/>
</dbReference>
<evidence type="ECO:0000256" key="8">
    <source>
        <dbReference type="ARBA" id="ARBA00022989"/>
    </source>
</evidence>
<dbReference type="GO" id="GO:0016020">
    <property type="term" value="C:membrane"/>
    <property type="evidence" value="ECO:0007669"/>
    <property type="project" value="UniProtKB-SubCell"/>
</dbReference>
<keyword evidence="9 11" id="KW-0482">Metalloprotease</keyword>
<dbReference type="InterPro" id="IPR008915">
    <property type="entry name" value="Peptidase_M50"/>
</dbReference>
<dbReference type="PANTHER" id="PTHR42837">
    <property type="entry name" value="REGULATOR OF SIGMA-E PROTEASE RSEP"/>
    <property type="match status" value="1"/>
</dbReference>
<comment type="similarity">
    <text evidence="3 11">Belongs to the peptidase M50B family.</text>
</comment>
<dbReference type="GO" id="GO:0046872">
    <property type="term" value="F:metal ion binding"/>
    <property type="evidence" value="ECO:0007669"/>
    <property type="project" value="UniProtKB-KW"/>
</dbReference>
<evidence type="ECO:0000256" key="9">
    <source>
        <dbReference type="ARBA" id="ARBA00023049"/>
    </source>
</evidence>